<keyword evidence="1" id="KW-1133">Transmembrane helix</keyword>
<organism evidence="2 3">
    <name type="scientific">Micromonospora craterilacus</name>
    <dbReference type="NCBI Taxonomy" id="1655439"/>
    <lineage>
        <taxon>Bacteria</taxon>
        <taxon>Bacillati</taxon>
        <taxon>Actinomycetota</taxon>
        <taxon>Actinomycetes</taxon>
        <taxon>Micromonosporales</taxon>
        <taxon>Micromonosporaceae</taxon>
        <taxon>Micromonospora</taxon>
    </lineage>
</organism>
<proteinExistence type="predicted"/>
<evidence type="ECO:0000313" key="3">
    <source>
        <dbReference type="Proteomes" id="UP000248924"/>
    </source>
</evidence>
<gene>
    <name evidence="2" type="ORF">C1I95_28005</name>
</gene>
<name>A0A2W2EES4_9ACTN</name>
<feature type="transmembrane region" description="Helical" evidence="1">
    <location>
        <begin position="20"/>
        <end position="43"/>
    </location>
</feature>
<feature type="transmembrane region" description="Helical" evidence="1">
    <location>
        <begin position="136"/>
        <end position="159"/>
    </location>
</feature>
<protein>
    <submittedName>
        <fullName evidence="2">Uncharacterized protein</fullName>
    </submittedName>
</protein>
<feature type="transmembrane region" description="Helical" evidence="1">
    <location>
        <begin position="179"/>
        <end position="198"/>
    </location>
</feature>
<keyword evidence="3" id="KW-1185">Reference proteome</keyword>
<dbReference type="AlphaFoldDB" id="A0A2W2EES4"/>
<dbReference type="EMBL" id="POTY01000248">
    <property type="protein sequence ID" value="PZG10558.1"/>
    <property type="molecule type" value="Genomic_DNA"/>
</dbReference>
<dbReference type="Proteomes" id="UP000248924">
    <property type="component" value="Unassembled WGS sequence"/>
</dbReference>
<reference evidence="2 3" key="1">
    <citation type="submission" date="2018-01" db="EMBL/GenBank/DDBJ databases">
        <title>Draft genome sequence of Jishengella sp. NA12.</title>
        <authorList>
            <person name="Sahin N."/>
            <person name="Ay H."/>
            <person name="Saygin H."/>
        </authorList>
    </citation>
    <scope>NUCLEOTIDE SEQUENCE [LARGE SCALE GENOMIC DNA]</scope>
    <source>
        <strain evidence="2 3">NA12</strain>
    </source>
</reference>
<evidence type="ECO:0000256" key="1">
    <source>
        <dbReference type="SAM" id="Phobius"/>
    </source>
</evidence>
<comment type="caution">
    <text evidence="2">The sequence shown here is derived from an EMBL/GenBank/DDBJ whole genome shotgun (WGS) entry which is preliminary data.</text>
</comment>
<keyword evidence="1" id="KW-0472">Membrane</keyword>
<accession>A0A2W2EES4</accession>
<keyword evidence="1" id="KW-0812">Transmembrane</keyword>
<sequence>MSGVIDNPPPARDASSAGVASSPVAFVARGIALVVVLPVRLAWEVLAAAGRALHRWVLAPAIRFVDRWLLPPLGWLLRHLVWIPLVWSARAGWWLCRTLVWLPLTWLWRGLVWLWRSTLWPPLRWCGRGLGRLLRWCGRGLAWLVRTLLLVPLYYLLWVPLAWLVRVLTPAGRLVLDTLGRWLSVLAGLAVAALGWAWRVAGRVLWWCWVLTLRPVLRAARWVWARTVVPVGRAVRAVWRVTVTPTARWLRRSVLDPARQATREVLTALGLRR</sequence>
<evidence type="ECO:0000313" key="2">
    <source>
        <dbReference type="EMBL" id="PZG10558.1"/>
    </source>
</evidence>